<keyword evidence="5 7" id="KW-0694">RNA-binding</keyword>
<accession>M8ASY4</accession>
<evidence type="ECO:0000256" key="6">
    <source>
        <dbReference type="ARBA" id="ARBA00023125"/>
    </source>
</evidence>
<dbReference type="GO" id="GO:0089701">
    <property type="term" value="C:U2AF complex"/>
    <property type="evidence" value="ECO:0007669"/>
    <property type="project" value="InterPro"/>
</dbReference>
<dbReference type="GO" id="GO:0003677">
    <property type="term" value="F:DNA binding"/>
    <property type="evidence" value="ECO:0007669"/>
    <property type="project" value="UniProtKB-KW"/>
</dbReference>
<dbReference type="PROSITE" id="PS50103">
    <property type="entry name" value="ZF_C3H1"/>
    <property type="match status" value="2"/>
</dbReference>
<proteinExistence type="predicted"/>
<dbReference type="Pfam" id="PF00642">
    <property type="entry name" value="zf-CCCH"/>
    <property type="match status" value="1"/>
</dbReference>
<name>M8ASY4_AEGTA</name>
<dbReference type="EnsemblPlants" id="EMT04775">
    <property type="protein sequence ID" value="EMT04775"/>
    <property type="gene ID" value="F775_05837"/>
</dbReference>
<feature type="compositionally biased region" description="Basic and acidic residues" evidence="9">
    <location>
        <begin position="463"/>
        <end position="475"/>
    </location>
</feature>
<feature type="zinc finger region" description="C3H1-type" evidence="8">
    <location>
        <begin position="102"/>
        <end position="130"/>
    </location>
</feature>
<feature type="region of interest" description="Disordered" evidence="9">
    <location>
        <begin position="1"/>
        <end position="22"/>
    </location>
</feature>
<evidence type="ECO:0000256" key="9">
    <source>
        <dbReference type="SAM" id="MobiDB-lite"/>
    </source>
</evidence>
<dbReference type="InterPro" id="IPR009145">
    <property type="entry name" value="U2AF_small"/>
</dbReference>
<feature type="compositionally biased region" description="Basic and acidic residues" evidence="9">
    <location>
        <begin position="353"/>
        <end position="374"/>
    </location>
</feature>
<evidence type="ECO:0000256" key="2">
    <source>
        <dbReference type="ARBA" id="ARBA00022737"/>
    </source>
</evidence>
<evidence type="ECO:0000256" key="8">
    <source>
        <dbReference type="PROSITE-ProRule" id="PRU00723"/>
    </source>
</evidence>
<feature type="compositionally biased region" description="Basic and acidic residues" evidence="9">
    <location>
        <begin position="337"/>
        <end position="346"/>
    </location>
</feature>
<dbReference type="GO" id="GO:0000398">
    <property type="term" value="P:mRNA splicing, via spliceosome"/>
    <property type="evidence" value="ECO:0007669"/>
    <property type="project" value="InterPro"/>
</dbReference>
<feature type="zinc finger region" description="C3H1-type" evidence="8">
    <location>
        <begin position="236"/>
        <end position="266"/>
    </location>
</feature>
<evidence type="ECO:0000313" key="10">
    <source>
        <dbReference type="EnsemblPlants" id="EMT04775"/>
    </source>
</evidence>
<feature type="region of interest" description="Disordered" evidence="9">
    <location>
        <begin position="43"/>
        <end position="79"/>
    </location>
</feature>
<dbReference type="GO" id="GO:0008270">
    <property type="term" value="F:zinc ion binding"/>
    <property type="evidence" value="ECO:0007669"/>
    <property type="project" value="UniProtKB-KW"/>
</dbReference>
<reference evidence="10" key="1">
    <citation type="submission" date="2015-06" db="UniProtKB">
        <authorList>
            <consortium name="EnsemblPlants"/>
        </authorList>
    </citation>
    <scope>IDENTIFICATION</scope>
</reference>
<feature type="compositionally biased region" description="Basic and acidic residues" evidence="9">
    <location>
        <begin position="48"/>
        <end position="62"/>
    </location>
</feature>
<evidence type="ECO:0000256" key="5">
    <source>
        <dbReference type="ARBA" id="ARBA00022884"/>
    </source>
</evidence>
<keyword evidence="6" id="KW-0238">DNA-binding</keyword>
<dbReference type="SMART" id="SM00361">
    <property type="entry name" value="RRM_1"/>
    <property type="match status" value="1"/>
</dbReference>
<keyword evidence="3 8" id="KW-0863">Zinc-finger</keyword>
<evidence type="ECO:0000256" key="7">
    <source>
        <dbReference type="PROSITE-ProRule" id="PRU00176"/>
    </source>
</evidence>
<sequence length="837" mass="94988">MGRFEYNDDHRDETEDDGEWEYVEDGPAEIIWQGNEIIVKKKKIKIPKKTEDKPLSQEEDRPTSNPLPPQSVAVASQRREPSLSARELLEKVAQETPNFGTEQDKAHCPFYLKTAACRFGVRCSRVHFYPDKSCTLLMKNMYNGPGLVLEQDEGLEFTDEEIEQSYEEFYEDVHTEFLKFGELVNFKVCRNGSFHLRGNVYVHYKALDSALLAYNSMNGRYFAGKQITCEFVALTKWKSAICGEYMRSRFKTCSHGVACNFIHCFRNPGGDYEWADWDNPPPKYWSRKMAALFGPSDDAIFDKASDTPDFERLHSSDRKRLRSSDDRREASAANEQRGQEIEDDTGRYCSPMENERVSQAHKHEEKHRDGHGDGARGYNGKTKSRKHRSERHESLESGCSDWPSEFADAGTSRSPSGSKSTNRYNNHKRSRRQSSDDPNLERGYSTADKSSGKAHIAKSSSRHYVEDDSYGEKVSGRGKSGKHSDRCDDPDDRWLATNSDVDSDAEAQFPRSSSGVGKGGRNDNAPPDEDDRYQRSSSRSARSRAKDDKSSRKRKKHHSEIRKNSDSDDGPSDSSDIRDLSSHAWRSRSRSNTVRLRGRGSIHRPTRSVGVVFHRSIYTHKYGAPELLPNHVNFAGRHLPVHILMSMKITDVNMETDALANHINLLPMHSLNSSMKATDVNMEIEALANHIRLTRRGEGEGTDVGNKKTKKKIFRVPQEELDDILSFQLPPAWPSLGKRCPSLVGELEKMKESFLAEREKMRREYQIMGYATYEAEVTDDDDDEEDTLVAIPAATSFHGEKDDAAATSSPWIIPRGRGRKRFRPGVVKQASGVKKIT</sequence>
<feature type="compositionally biased region" description="Polar residues" evidence="9">
    <location>
        <begin position="411"/>
        <end position="424"/>
    </location>
</feature>
<dbReference type="SMART" id="SM00356">
    <property type="entry name" value="ZnF_C3H1"/>
    <property type="match status" value="2"/>
</dbReference>
<feature type="compositionally biased region" description="Basic and acidic residues" evidence="9">
    <location>
        <begin position="311"/>
        <end position="330"/>
    </location>
</feature>
<dbReference type="InterPro" id="IPR000504">
    <property type="entry name" value="RRM_dom"/>
</dbReference>
<keyword evidence="2" id="KW-0677">Repeat</keyword>
<dbReference type="PRINTS" id="PR01848">
    <property type="entry name" value="U2AUXFACTOR"/>
</dbReference>
<dbReference type="InterPro" id="IPR012677">
    <property type="entry name" value="Nucleotide-bd_a/b_plait_sf"/>
</dbReference>
<dbReference type="InterPro" id="IPR000571">
    <property type="entry name" value="Znf_CCCH"/>
</dbReference>
<feature type="region of interest" description="Disordered" evidence="9">
    <location>
        <begin position="311"/>
        <end position="601"/>
    </location>
</feature>
<dbReference type="GO" id="GO:0003723">
    <property type="term" value="F:RNA binding"/>
    <property type="evidence" value="ECO:0007669"/>
    <property type="project" value="UniProtKB-UniRule"/>
</dbReference>
<dbReference type="InterPro" id="IPR035979">
    <property type="entry name" value="RBD_domain_sf"/>
</dbReference>
<dbReference type="CDD" id="cd12540">
    <property type="entry name" value="RRM_U2AFBPL"/>
    <property type="match status" value="1"/>
</dbReference>
<dbReference type="Gene3D" id="3.30.70.330">
    <property type="match status" value="1"/>
</dbReference>
<keyword evidence="1 8" id="KW-0479">Metal-binding</keyword>
<keyword evidence="4 8" id="KW-0862">Zinc</keyword>
<protein>
    <submittedName>
        <fullName evidence="10">Zinc finger CCCH domain-containing protein 16</fullName>
    </submittedName>
</protein>
<dbReference type="PANTHER" id="PTHR12620">
    <property type="entry name" value="U2 SNRNP AUXILIARY FACTOR, SMALL SUBUNIT"/>
    <property type="match status" value="1"/>
</dbReference>
<organism evidence="10">
    <name type="scientific">Aegilops tauschii</name>
    <name type="common">Tausch's goatgrass</name>
    <name type="synonym">Aegilops squarrosa</name>
    <dbReference type="NCBI Taxonomy" id="37682"/>
    <lineage>
        <taxon>Eukaryota</taxon>
        <taxon>Viridiplantae</taxon>
        <taxon>Streptophyta</taxon>
        <taxon>Embryophyta</taxon>
        <taxon>Tracheophyta</taxon>
        <taxon>Spermatophyta</taxon>
        <taxon>Magnoliopsida</taxon>
        <taxon>Liliopsida</taxon>
        <taxon>Poales</taxon>
        <taxon>Poaceae</taxon>
        <taxon>BOP clade</taxon>
        <taxon>Pooideae</taxon>
        <taxon>Triticodae</taxon>
        <taxon>Triticeae</taxon>
        <taxon>Triticinae</taxon>
        <taxon>Aegilops</taxon>
    </lineage>
</organism>
<dbReference type="Pfam" id="PF00076">
    <property type="entry name" value="RRM_1"/>
    <property type="match status" value="1"/>
</dbReference>
<feature type="compositionally biased region" description="Basic and acidic residues" evidence="9">
    <location>
        <begin position="1"/>
        <end position="13"/>
    </location>
</feature>
<dbReference type="PROSITE" id="PS50102">
    <property type="entry name" value="RRM"/>
    <property type="match status" value="1"/>
</dbReference>
<evidence type="ECO:0000256" key="3">
    <source>
        <dbReference type="ARBA" id="ARBA00022771"/>
    </source>
</evidence>
<dbReference type="AlphaFoldDB" id="M8ASY4"/>
<dbReference type="FunFam" id="3.30.70.330:FF:000318">
    <property type="entry name" value="Zinc finger CCCH domain-containing protein 5"/>
    <property type="match status" value="1"/>
</dbReference>
<feature type="compositionally biased region" description="Basic residues" evidence="9">
    <location>
        <begin position="551"/>
        <end position="560"/>
    </location>
</feature>
<evidence type="ECO:0000256" key="4">
    <source>
        <dbReference type="ARBA" id="ARBA00022833"/>
    </source>
</evidence>
<dbReference type="SUPFAM" id="SSF54928">
    <property type="entry name" value="RNA-binding domain, RBD"/>
    <property type="match status" value="1"/>
</dbReference>
<evidence type="ECO:0000256" key="1">
    <source>
        <dbReference type="ARBA" id="ARBA00022723"/>
    </source>
</evidence>
<dbReference type="InterPro" id="IPR003954">
    <property type="entry name" value="RRM_euk-type"/>
</dbReference>